<reference evidence="1" key="1">
    <citation type="submission" date="2010-04" db="EMBL/GenBank/DDBJ databases">
        <authorList>
            <person name="Reid K.E."/>
            <person name="Liao N."/>
            <person name="Chan S."/>
            <person name="Docking R."/>
            <person name="Taylor G."/>
            <person name="Moore R."/>
            <person name="Mayo M."/>
            <person name="Munro S."/>
            <person name="King J."/>
            <person name="Yanchuk A."/>
            <person name="Holt R."/>
            <person name="Jones S."/>
            <person name="Marra M."/>
            <person name="Ritland C.E."/>
            <person name="Ritland K."/>
            <person name="Bohlmann J."/>
        </authorList>
    </citation>
    <scope>NUCLEOTIDE SEQUENCE</scope>
    <source>
        <tissue evidence="1">Bud</tissue>
    </source>
</reference>
<name>D5ABG0_PICSI</name>
<proteinExistence type="evidence at transcript level"/>
<protein>
    <submittedName>
        <fullName evidence="1">Uncharacterized protein</fullName>
    </submittedName>
</protein>
<evidence type="ECO:0000313" key="1">
    <source>
        <dbReference type="EMBL" id="ADE76879.1"/>
    </source>
</evidence>
<dbReference type="EMBL" id="BT123565">
    <property type="protein sequence ID" value="ADE76879.1"/>
    <property type="molecule type" value="mRNA"/>
</dbReference>
<organism evidence="1">
    <name type="scientific">Picea sitchensis</name>
    <name type="common">Sitka spruce</name>
    <name type="synonym">Pinus sitchensis</name>
    <dbReference type="NCBI Taxonomy" id="3332"/>
    <lineage>
        <taxon>Eukaryota</taxon>
        <taxon>Viridiplantae</taxon>
        <taxon>Streptophyta</taxon>
        <taxon>Embryophyta</taxon>
        <taxon>Tracheophyta</taxon>
        <taxon>Spermatophyta</taxon>
        <taxon>Pinopsida</taxon>
        <taxon>Pinidae</taxon>
        <taxon>Conifers I</taxon>
        <taxon>Pinales</taxon>
        <taxon>Pinaceae</taxon>
        <taxon>Picea</taxon>
    </lineage>
</organism>
<sequence>MPGRPGRSGLDNAISEADELKAVILSVQRYLRFLLDNPPTRLDHLYAVKNLVANLVDNIVQECNKVFPNWKLTTKRQPSLIQGSNGLHLPKVRPQFQVDGGGPQEENRQTNRFFCTEAKESGVYI</sequence>
<accession>D5ABG0</accession>
<dbReference type="AlphaFoldDB" id="D5ABG0"/>